<dbReference type="Proteomes" id="UP001268256">
    <property type="component" value="Unassembled WGS sequence"/>
</dbReference>
<evidence type="ECO:0000313" key="2">
    <source>
        <dbReference type="EMBL" id="MDS3860906.1"/>
    </source>
</evidence>
<reference evidence="3" key="1">
    <citation type="submission" date="2023-07" db="EMBL/GenBank/DDBJ databases">
        <authorList>
            <person name="Luz R."/>
            <person name="Cordeiro R."/>
            <person name="Fonseca A."/>
            <person name="Goncalves V."/>
        </authorList>
    </citation>
    <scope>NUCLEOTIDE SEQUENCE [LARGE SCALE GENOMIC DNA]</scope>
    <source>
        <strain evidence="3">BACA0444</strain>
    </source>
</reference>
<keyword evidence="3" id="KW-1185">Reference proteome</keyword>
<accession>A0AAE4JWC0</accession>
<gene>
    <name evidence="2" type="ORF">RIF25_08775</name>
</gene>
<dbReference type="RefSeq" id="WP_322878166.1">
    <property type="nucleotide sequence ID" value="NZ_JAVMIP010000007.1"/>
</dbReference>
<dbReference type="Pfam" id="PF14261">
    <property type="entry name" value="DUF4351"/>
    <property type="match status" value="1"/>
</dbReference>
<dbReference type="AlphaFoldDB" id="A0AAE4JWC0"/>
<sequence>MRSTDNICKYLAEKYPQAFAEWLLGENLGTVTLLKTELDLEPIRADSVTFVQVQNCILHLEFQVVPQTQPPLPFRMLDYWVRLYRRYQSAIVQVLILLKPTTANVPDQFITATTTHQYRVLKFWEEDAQQFLENPALLPFAVLAKGENSQTLIQAVAQRITALEPPSLRQEVSTATQLLAGLKYEKELIQAIFREGVMRESVIYQEILAEGRAEGRQEGESQLILRQLRRRFGTLPSDLEKKVTSLSLLKIEALAEAIFDFAQVEDVQAWLDQH</sequence>
<dbReference type="PANTHER" id="PTHR34613:SF1">
    <property type="entry name" value="SLL6017 PROTEIN"/>
    <property type="match status" value="1"/>
</dbReference>
<name>A0AAE4JWC0_9CYAN</name>
<dbReference type="InterPro" id="IPR010106">
    <property type="entry name" value="RpnA"/>
</dbReference>
<dbReference type="NCBIfam" id="TIGR01784">
    <property type="entry name" value="T_den_put_tspse"/>
    <property type="match status" value="1"/>
</dbReference>
<organism evidence="2 3">
    <name type="scientific">Pseudocalidococcus azoricus BACA0444</name>
    <dbReference type="NCBI Taxonomy" id="2918990"/>
    <lineage>
        <taxon>Bacteria</taxon>
        <taxon>Bacillati</taxon>
        <taxon>Cyanobacteriota</taxon>
        <taxon>Cyanophyceae</taxon>
        <taxon>Acaryochloridales</taxon>
        <taxon>Thermosynechococcaceae</taxon>
        <taxon>Pseudocalidococcus</taxon>
        <taxon>Pseudocalidococcus azoricus</taxon>
    </lineage>
</organism>
<dbReference type="PANTHER" id="PTHR34613">
    <property type="entry name" value="SLL0800 PROTEIN"/>
    <property type="match status" value="1"/>
</dbReference>
<proteinExistence type="predicted"/>
<evidence type="ECO:0000259" key="1">
    <source>
        <dbReference type="Pfam" id="PF14261"/>
    </source>
</evidence>
<feature type="domain" description="DUF4351" evidence="1">
    <location>
        <begin position="214"/>
        <end position="271"/>
    </location>
</feature>
<evidence type="ECO:0000313" key="3">
    <source>
        <dbReference type="Proteomes" id="UP001268256"/>
    </source>
</evidence>
<dbReference type="EMBL" id="JAVMIP010000007">
    <property type="protein sequence ID" value="MDS3860906.1"/>
    <property type="molecule type" value="Genomic_DNA"/>
</dbReference>
<comment type="caution">
    <text evidence="2">The sequence shown here is derived from an EMBL/GenBank/DDBJ whole genome shotgun (WGS) entry which is preliminary data.</text>
</comment>
<dbReference type="InterPro" id="IPR025587">
    <property type="entry name" value="DUF4351"/>
</dbReference>
<protein>
    <submittedName>
        <fullName evidence="2">Rpn family recombination-promoting nuclease/putative transposase</fullName>
    </submittedName>
</protein>